<gene>
    <name evidence="2" type="ORF">FD47_GL000217</name>
</gene>
<evidence type="ECO:0000259" key="1">
    <source>
        <dbReference type="SMART" id="SM01321"/>
    </source>
</evidence>
<dbReference type="Proteomes" id="UP000051010">
    <property type="component" value="Unassembled WGS sequence"/>
</dbReference>
<evidence type="ECO:0000313" key="2">
    <source>
        <dbReference type="EMBL" id="KRM39216.1"/>
    </source>
</evidence>
<proteinExistence type="predicted"/>
<accession>A0A0R1Y9U4</accession>
<dbReference type="InterPro" id="IPR002686">
    <property type="entry name" value="Transposase_17"/>
</dbReference>
<dbReference type="InterPro" id="IPR036515">
    <property type="entry name" value="Transposase_17_sf"/>
</dbReference>
<dbReference type="GO" id="GO:0006313">
    <property type="term" value="P:DNA transposition"/>
    <property type="evidence" value="ECO:0007669"/>
    <property type="project" value="InterPro"/>
</dbReference>
<dbReference type="PATRIC" id="fig|1423786.4.peg.218"/>
<dbReference type="Pfam" id="PF01797">
    <property type="entry name" value="Y1_Tnp"/>
    <property type="match status" value="1"/>
</dbReference>
<name>A0A0R1Y9U4_9LACO</name>
<protein>
    <submittedName>
        <fullName evidence="2">IS200 transposase</fullName>
    </submittedName>
</protein>
<dbReference type="NCBIfam" id="NF033573">
    <property type="entry name" value="transpos_IS200"/>
    <property type="match status" value="1"/>
</dbReference>
<sequence length="168" mass="19786">MSGPNIQNRKGTSEMANKLNSLAHTKWLCKYHIVFTPKYRRKIIYNQYRRDLQDDIRLLCQYKGVKILEGHMMPDHVHLLVSIPPKLSVASFMGYLKGKSALMMFDQHTNLKYKFGNRHFWSVGYYVSTVGLNEATIRKYIRDQEKHDQAQDRLSVREYEDPFKGQGK</sequence>
<comment type="caution">
    <text evidence="2">The sequence shown here is derived from an EMBL/GenBank/DDBJ whole genome shotgun (WGS) entry which is preliminary data.</text>
</comment>
<dbReference type="PANTHER" id="PTHR33360:SF2">
    <property type="entry name" value="TRANSPOSASE FOR INSERTION SEQUENCE ELEMENT IS200"/>
    <property type="match status" value="1"/>
</dbReference>
<dbReference type="PANTHER" id="PTHR33360">
    <property type="entry name" value="TRANSPOSASE FOR INSERTION SEQUENCE ELEMENT IS200"/>
    <property type="match status" value="1"/>
</dbReference>
<dbReference type="SUPFAM" id="SSF143422">
    <property type="entry name" value="Transposase IS200-like"/>
    <property type="match status" value="1"/>
</dbReference>
<evidence type="ECO:0000313" key="3">
    <source>
        <dbReference type="Proteomes" id="UP000051010"/>
    </source>
</evidence>
<dbReference type="SMART" id="SM01321">
    <property type="entry name" value="Y1_Tnp"/>
    <property type="match status" value="1"/>
</dbReference>
<organism evidence="2 3">
    <name type="scientific">Lentilactobacillus parafarraginis DSM 18390 = JCM 14109</name>
    <dbReference type="NCBI Taxonomy" id="1423786"/>
    <lineage>
        <taxon>Bacteria</taxon>
        <taxon>Bacillati</taxon>
        <taxon>Bacillota</taxon>
        <taxon>Bacilli</taxon>
        <taxon>Lactobacillales</taxon>
        <taxon>Lactobacillaceae</taxon>
        <taxon>Lentilactobacillus</taxon>
    </lineage>
</organism>
<feature type="domain" description="Transposase IS200-like" evidence="1">
    <location>
        <begin position="26"/>
        <end position="144"/>
    </location>
</feature>
<reference evidence="2 3" key="1">
    <citation type="journal article" date="2015" name="Genome Announc.">
        <title>Expanding the biotechnology potential of lactobacilli through comparative genomics of 213 strains and associated genera.</title>
        <authorList>
            <person name="Sun Z."/>
            <person name="Harris H.M."/>
            <person name="McCann A."/>
            <person name="Guo C."/>
            <person name="Argimon S."/>
            <person name="Zhang W."/>
            <person name="Yang X."/>
            <person name="Jeffery I.B."/>
            <person name="Cooney J.C."/>
            <person name="Kagawa T.F."/>
            <person name="Liu W."/>
            <person name="Song Y."/>
            <person name="Salvetti E."/>
            <person name="Wrobel A."/>
            <person name="Rasinkangas P."/>
            <person name="Parkhill J."/>
            <person name="Rea M.C."/>
            <person name="O'Sullivan O."/>
            <person name="Ritari J."/>
            <person name="Douillard F.P."/>
            <person name="Paul Ross R."/>
            <person name="Yang R."/>
            <person name="Briner A.E."/>
            <person name="Felis G.E."/>
            <person name="de Vos W.M."/>
            <person name="Barrangou R."/>
            <person name="Klaenhammer T.R."/>
            <person name="Caufield P.W."/>
            <person name="Cui Y."/>
            <person name="Zhang H."/>
            <person name="O'Toole P.W."/>
        </authorList>
    </citation>
    <scope>NUCLEOTIDE SEQUENCE [LARGE SCALE GENOMIC DNA]</scope>
    <source>
        <strain evidence="2 3">DSM 18390</strain>
    </source>
</reference>
<dbReference type="AlphaFoldDB" id="A0A0R1Y9U4"/>
<dbReference type="GO" id="GO:0003677">
    <property type="term" value="F:DNA binding"/>
    <property type="evidence" value="ECO:0007669"/>
    <property type="project" value="InterPro"/>
</dbReference>
<dbReference type="Gene3D" id="3.30.70.1290">
    <property type="entry name" value="Transposase IS200-like"/>
    <property type="match status" value="1"/>
</dbReference>
<dbReference type="EMBL" id="AZFZ01000106">
    <property type="protein sequence ID" value="KRM39216.1"/>
    <property type="molecule type" value="Genomic_DNA"/>
</dbReference>
<dbReference type="GO" id="GO:0004803">
    <property type="term" value="F:transposase activity"/>
    <property type="evidence" value="ECO:0007669"/>
    <property type="project" value="InterPro"/>
</dbReference>